<accession>A0A645I8X8</accession>
<protein>
    <submittedName>
        <fullName evidence="1">Uncharacterized protein</fullName>
    </submittedName>
</protein>
<organism evidence="1">
    <name type="scientific">bioreactor metagenome</name>
    <dbReference type="NCBI Taxonomy" id="1076179"/>
    <lineage>
        <taxon>unclassified sequences</taxon>
        <taxon>metagenomes</taxon>
        <taxon>ecological metagenomes</taxon>
    </lineage>
</organism>
<reference evidence="1" key="1">
    <citation type="submission" date="2019-08" db="EMBL/GenBank/DDBJ databases">
        <authorList>
            <person name="Kucharzyk K."/>
            <person name="Murdoch R.W."/>
            <person name="Higgins S."/>
            <person name="Loffler F."/>
        </authorList>
    </citation>
    <scope>NUCLEOTIDE SEQUENCE</scope>
</reference>
<comment type="caution">
    <text evidence="1">The sequence shown here is derived from an EMBL/GenBank/DDBJ whole genome shotgun (WGS) entry which is preliminary data.</text>
</comment>
<name>A0A645I8X8_9ZZZZ</name>
<dbReference type="EMBL" id="VSSQ01109538">
    <property type="protein sequence ID" value="MPN47785.1"/>
    <property type="molecule type" value="Genomic_DNA"/>
</dbReference>
<sequence length="91" mass="10566">MDFDSGIAFSRIDIVCDTVPVDQTVPTLAKAAEDPNRKEIMDLFTHEQYFWPFYKRHLPDQVTRVETAIRWVTEQGYKPVFFHEGFLGGKA</sequence>
<gene>
    <name evidence="1" type="ORF">SDC9_195389</name>
</gene>
<proteinExistence type="predicted"/>
<dbReference type="AlphaFoldDB" id="A0A645I8X8"/>
<evidence type="ECO:0000313" key="1">
    <source>
        <dbReference type="EMBL" id="MPN47785.1"/>
    </source>
</evidence>